<dbReference type="WBParaSite" id="SPAL_0000742400.1">
    <property type="protein sequence ID" value="SPAL_0000742400.1"/>
    <property type="gene ID" value="SPAL_0000742400"/>
</dbReference>
<dbReference type="InterPro" id="IPR002890">
    <property type="entry name" value="MG2"/>
</dbReference>
<dbReference type="STRING" id="174720.A0A0N5BNE5"/>
<keyword evidence="1" id="KW-0732">Signal</keyword>
<dbReference type="Gene3D" id="2.60.40.1930">
    <property type="match status" value="1"/>
</dbReference>
<dbReference type="Proteomes" id="UP000046392">
    <property type="component" value="Unplaced"/>
</dbReference>
<evidence type="ECO:0000256" key="1">
    <source>
        <dbReference type="ARBA" id="ARBA00022729"/>
    </source>
</evidence>
<feature type="domain" description="Macroglobulin" evidence="3">
    <location>
        <begin position="133"/>
        <end position="214"/>
    </location>
</feature>
<evidence type="ECO:0000313" key="4">
    <source>
        <dbReference type="Proteomes" id="UP000046392"/>
    </source>
</evidence>
<keyword evidence="2" id="KW-0882">Thioester bond</keyword>
<sequence length="291" mass="33782">MSNLLFLNFFKNFILLFTILILLTFVNGYNVSPDKKFLIVAPDFIPWRGIGKFIILPGWNLEENDNYQLTYSIYNNENDKNIVENSSISLSNKELTLLQIPNLPTHNIYLFNFEIDGKKESFKIYGGVNIKHIYIQSDKKIYRPNEKVRIVALPIKDDGTIYNYPLTFSILDSRKVKIVIQKVYYSWKGSFYHYEFTLPKYNCSGRWTILVHPTSSYNIPSHHFNTSIFVQDYALPMYNFFIDVKPTNDELIYEINAVARHSIGKDAIGNIEIEGICDNKNTITLIGPEVS</sequence>
<dbReference type="AlphaFoldDB" id="A0A0N5BNE5"/>
<evidence type="ECO:0000256" key="2">
    <source>
        <dbReference type="ARBA" id="ARBA00022966"/>
    </source>
</evidence>
<reference evidence="5" key="1">
    <citation type="submission" date="2017-02" db="UniProtKB">
        <authorList>
            <consortium name="WormBaseParasite"/>
        </authorList>
    </citation>
    <scope>IDENTIFICATION</scope>
</reference>
<dbReference type="PANTHER" id="PTHR11412">
    <property type="entry name" value="MACROGLOBULIN / COMPLEMENT"/>
    <property type="match status" value="1"/>
</dbReference>
<keyword evidence="4" id="KW-1185">Reference proteome</keyword>
<dbReference type="PANTHER" id="PTHR11412:SF136">
    <property type="entry name" value="CD109 ANTIGEN"/>
    <property type="match status" value="1"/>
</dbReference>
<organism evidence="4 5">
    <name type="scientific">Strongyloides papillosus</name>
    <name type="common">Intestinal threadworm</name>
    <dbReference type="NCBI Taxonomy" id="174720"/>
    <lineage>
        <taxon>Eukaryota</taxon>
        <taxon>Metazoa</taxon>
        <taxon>Ecdysozoa</taxon>
        <taxon>Nematoda</taxon>
        <taxon>Chromadorea</taxon>
        <taxon>Rhabditida</taxon>
        <taxon>Tylenchina</taxon>
        <taxon>Panagrolaimomorpha</taxon>
        <taxon>Strongyloidoidea</taxon>
        <taxon>Strongyloididae</taxon>
        <taxon>Strongyloides</taxon>
    </lineage>
</organism>
<evidence type="ECO:0000259" key="3">
    <source>
        <dbReference type="Pfam" id="PF01835"/>
    </source>
</evidence>
<protein>
    <submittedName>
        <fullName evidence="5">MG2 domain-containing protein</fullName>
    </submittedName>
</protein>
<dbReference type="InterPro" id="IPR050473">
    <property type="entry name" value="A2M/Complement_sys"/>
</dbReference>
<accession>A0A0N5BNE5</accession>
<name>A0A0N5BNE5_STREA</name>
<dbReference type="Pfam" id="PF01835">
    <property type="entry name" value="MG2"/>
    <property type="match status" value="1"/>
</dbReference>
<proteinExistence type="predicted"/>
<evidence type="ECO:0000313" key="5">
    <source>
        <dbReference type="WBParaSite" id="SPAL_0000742400.1"/>
    </source>
</evidence>
<dbReference type="GO" id="GO:0004866">
    <property type="term" value="F:endopeptidase inhibitor activity"/>
    <property type="evidence" value="ECO:0007669"/>
    <property type="project" value="InterPro"/>
</dbReference>